<feature type="domain" description="CCDC113/CCDC96 coiled-coil" evidence="5">
    <location>
        <begin position="217"/>
        <end position="390"/>
    </location>
</feature>
<dbReference type="InParanoid" id="A0A194QT66"/>
<gene>
    <name evidence="6" type="ORF">RR48_12934</name>
</gene>
<dbReference type="Proteomes" id="UP000053240">
    <property type="component" value="Unassembled WGS sequence"/>
</dbReference>
<protein>
    <submittedName>
        <fullName evidence="6">Coiled-coil domain-containing protein 96</fullName>
    </submittedName>
</protein>
<dbReference type="GO" id="GO:0060271">
    <property type="term" value="P:cilium assembly"/>
    <property type="evidence" value="ECO:0007669"/>
    <property type="project" value="TreeGrafter"/>
</dbReference>
<dbReference type="GO" id="GO:0005930">
    <property type="term" value="C:axoneme"/>
    <property type="evidence" value="ECO:0007669"/>
    <property type="project" value="TreeGrafter"/>
</dbReference>
<dbReference type="PANTHER" id="PTHR15654:SF1">
    <property type="entry name" value="COILED-COIL DOMAIN-CONTAINING PROTEIN 96"/>
    <property type="match status" value="1"/>
</dbReference>
<dbReference type="AlphaFoldDB" id="A0A194QT66"/>
<dbReference type="InterPro" id="IPR051885">
    <property type="entry name" value="CC_CF"/>
</dbReference>
<dbReference type="PANTHER" id="PTHR15654">
    <property type="entry name" value="COILED-COIL DOMAIN-CONTAINING PROTEIN 113-RELATED"/>
    <property type="match status" value="1"/>
</dbReference>
<keyword evidence="7" id="KW-1185">Reference proteome</keyword>
<sequence length="413" mass="48603">MDVNLVIKEYILPLFQDTYCRKSGSRPEPDCDTAKINRGWCPKKTVAKANHPNELPGSVLEETEGDVGQIGKHISKGSVTINRDEYLHAHRELTHDYQQLKMKNNLLHRRFADYYKKRKLEHVLKPLENSADLEEKYQQKLFTYAELKDKEEKEIHDIKTKIQAVENQFKHNLENAEQKCDELIQLERSTGTGLIYSKTGKPMGEKTIERFLTLQRHKSEQAAQLCLRYIRVRNAVAELEVVIRKLETLGPGLHVAHFEQMYIDKQNYMNKIEEREDELIKNRTKCTEHNQILAHIREKMHHTDEVIDFTEGDLGDADLEFLKARERLGHAKGERDKLRWSLESERMKAGLLTRRDLLRDFQDATDEVVNLKERKCHLMNQITKIRHKLRESRRQYQFQPIAAEKDEELDNLS</sequence>
<name>A0A194QT66_PAPMA</name>
<evidence type="ECO:0000256" key="3">
    <source>
        <dbReference type="ARBA" id="ARBA00023273"/>
    </source>
</evidence>
<evidence type="ECO:0000256" key="1">
    <source>
        <dbReference type="ARBA" id="ARBA00004138"/>
    </source>
</evidence>
<evidence type="ECO:0000256" key="4">
    <source>
        <dbReference type="SAM" id="Coils"/>
    </source>
</evidence>
<evidence type="ECO:0000256" key="2">
    <source>
        <dbReference type="ARBA" id="ARBA00023054"/>
    </source>
</evidence>
<feature type="coiled-coil region" evidence="4">
    <location>
        <begin position="148"/>
        <end position="186"/>
    </location>
</feature>
<keyword evidence="2 4" id="KW-0175">Coiled coil</keyword>
<proteinExistence type="predicted"/>
<keyword evidence="3" id="KW-0966">Cell projection</keyword>
<dbReference type="Pfam" id="PF13870">
    <property type="entry name" value="CCDC113_CCDC96_CC"/>
    <property type="match status" value="1"/>
</dbReference>
<dbReference type="STRING" id="76193.A0A194QT66"/>
<evidence type="ECO:0000313" key="6">
    <source>
        <dbReference type="EMBL" id="KPJ08195.1"/>
    </source>
</evidence>
<accession>A0A194QT66</accession>
<organism evidence="6 7">
    <name type="scientific">Papilio machaon</name>
    <name type="common">Old World swallowtail butterfly</name>
    <dbReference type="NCBI Taxonomy" id="76193"/>
    <lineage>
        <taxon>Eukaryota</taxon>
        <taxon>Metazoa</taxon>
        <taxon>Ecdysozoa</taxon>
        <taxon>Arthropoda</taxon>
        <taxon>Hexapoda</taxon>
        <taxon>Insecta</taxon>
        <taxon>Pterygota</taxon>
        <taxon>Neoptera</taxon>
        <taxon>Endopterygota</taxon>
        <taxon>Lepidoptera</taxon>
        <taxon>Glossata</taxon>
        <taxon>Ditrysia</taxon>
        <taxon>Papilionoidea</taxon>
        <taxon>Papilionidae</taxon>
        <taxon>Papilioninae</taxon>
        <taxon>Papilio</taxon>
    </lineage>
</organism>
<reference evidence="6 7" key="1">
    <citation type="journal article" date="2015" name="Nat. Commun.">
        <title>Outbred genome sequencing and CRISPR/Cas9 gene editing in butterflies.</title>
        <authorList>
            <person name="Li X."/>
            <person name="Fan D."/>
            <person name="Zhang W."/>
            <person name="Liu G."/>
            <person name="Zhang L."/>
            <person name="Zhao L."/>
            <person name="Fang X."/>
            <person name="Chen L."/>
            <person name="Dong Y."/>
            <person name="Chen Y."/>
            <person name="Ding Y."/>
            <person name="Zhao R."/>
            <person name="Feng M."/>
            <person name="Zhu Y."/>
            <person name="Feng Y."/>
            <person name="Jiang X."/>
            <person name="Zhu D."/>
            <person name="Xiang H."/>
            <person name="Feng X."/>
            <person name="Li S."/>
            <person name="Wang J."/>
            <person name="Zhang G."/>
            <person name="Kronforst M.R."/>
            <person name="Wang W."/>
        </authorList>
    </citation>
    <scope>NUCLEOTIDE SEQUENCE [LARGE SCALE GENOMIC DNA]</scope>
    <source>
        <strain evidence="6">Ya'a_city_454_Pm</strain>
        <tissue evidence="6">Whole body</tissue>
    </source>
</reference>
<comment type="subcellular location">
    <subcellularLocation>
        <location evidence="1">Cell projection</location>
        <location evidence="1">Cilium</location>
    </subcellularLocation>
</comment>
<evidence type="ECO:0000313" key="7">
    <source>
        <dbReference type="Proteomes" id="UP000053240"/>
    </source>
</evidence>
<dbReference type="InterPro" id="IPR025254">
    <property type="entry name" value="CCDC113/CCDC96_CC"/>
</dbReference>
<evidence type="ECO:0000259" key="5">
    <source>
        <dbReference type="Pfam" id="PF13870"/>
    </source>
</evidence>
<dbReference type="GO" id="GO:0036064">
    <property type="term" value="C:ciliary basal body"/>
    <property type="evidence" value="ECO:0007669"/>
    <property type="project" value="TreeGrafter"/>
</dbReference>
<dbReference type="EMBL" id="KQ461155">
    <property type="protein sequence ID" value="KPJ08195.1"/>
    <property type="molecule type" value="Genomic_DNA"/>
</dbReference>